<organism evidence="1 2">
    <name type="scientific">Diplogelasinospora grovesii</name>
    <dbReference type="NCBI Taxonomy" id="303347"/>
    <lineage>
        <taxon>Eukaryota</taxon>
        <taxon>Fungi</taxon>
        <taxon>Dikarya</taxon>
        <taxon>Ascomycota</taxon>
        <taxon>Pezizomycotina</taxon>
        <taxon>Sordariomycetes</taxon>
        <taxon>Sordariomycetidae</taxon>
        <taxon>Sordariales</taxon>
        <taxon>Diplogelasinosporaceae</taxon>
        <taxon>Diplogelasinospora</taxon>
    </lineage>
</organism>
<evidence type="ECO:0000313" key="1">
    <source>
        <dbReference type="EMBL" id="KAK3934513.1"/>
    </source>
</evidence>
<protein>
    <submittedName>
        <fullName evidence="1">Uncharacterized protein</fullName>
    </submittedName>
</protein>
<evidence type="ECO:0000313" key="2">
    <source>
        <dbReference type="Proteomes" id="UP001303473"/>
    </source>
</evidence>
<sequence>MSSQPTATVPFTIDNVQSGMVAFPDSPDLYRIRLQPEHAAAGGPTIKYLAAPNSSKAFNGPDAHIRRLNNLAFDRVPAGDWIVGRLVVAEEGDDGQWGKLELAST</sequence>
<dbReference type="Proteomes" id="UP001303473">
    <property type="component" value="Unassembled WGS sequence"/>
</dbReference>
<feature type="non-terminal residue" evidence="1">
    <location>
        <position position="105"/>
    </location>
</feature>
<accession>A0AAN6MXX6</accession>
<keyword evidence="2" id="KW-1185">Reference proteome</keyword>
<name>A0AAN6MXX6_9PEZI</name>
<reference evidence="2" key="1">
    <citation type="journal article" date="2023" name="Mol. Phylogenet. Evol.">
        <title>Genome-scale phylogeny and comparative genomics of the fungal order Sordariales.</title>
        <authorList>
            <person name="Hensen N."/>
            <person name="Bonometti L."/>
            <person name="Westerberg I."/>
            <person name="Brannstrom I.O."/>
            <person name="Guillou S."/>
            <person name="Cros-Aarteil S."/>
            <person name="Calhoun S."/>
            <person name="Haridas S."/>
            <person name="Kuo A."/>
            <person name="Mondo S."/>
            <person name="Pangilinan J."/>
            <person name="Riley R."/>
            <person name="LaButti K."/>
            <person name="Andreopoulos B."/>
            <person name="Lipzen A."/>
            <person name="Chen C."/>
            <person name="Yan M."/>
            <person name="Daum C."/>
            <person name="Ng V."/>
            <person name="Clum A."/>
            <person name="Steindorff A."/>
            <person name="Ohm R.A."/>
            <person name="Martin F."/>
            <person name="Silar P."/>
            <person name="Natvig D.O."/>
            <person name="Lalanne C."/>
            <person name="Gautier V."/>
            <person name="Ament-Velasquez S.L."/>
            <person name="Kruys A."/>
            <person name="Hutchinson M.I."/>
            <person name="Powell A.J."/>
            <person name="Barry K."/>
            <person name="Miller A.N."/>
            <person name="Grigoriev I.V."/>
            <person name="Debuchy R."/>
            <person name="Gladieux P."/>
            <person name="Hiltunen Thoren M."/>
            <person name="Johannesson H."/>
        </authorList>
    </citation>
    <scope>NUCLEOTIDE SEQUENCE [LARGE SCALE GENOMIC DNA]</scope>
    <source>
        <strain evidence="2">CBS 340.73</strain>
    </source>
</reference>
<dbReference type="EMBL" id="MU853983">
    <property type="protein sequence ID" value="KAK3934513.1"/>
    <property type="molecule type" value="Genomic_DNA"/>
</dbReference>
<gene>
    <name evidence="1" type="ORF">QBC46DRAFT_299692</name>
</gene>
<proteinExistence type="predicted"/>
<dbReference type="AlphaFoldDB" id="A0AAN6MXX6"/>
<comment type="caution">
    <text evidence="1">The sequence shown here is derived from an EMBL/GenBank/DDBJ whole genome shotgun (WGS) entry which is preliminary data.</text>
</comment>